<dbReference type="RefSeq" id="WP_190291811.1">
    <property type="nucleotide sequence ID" value="NZ_JABFCZ010000012.1"/>
</dbReference>
<dbReference type="InterPro" id="IPR050176">
    <property type="entry name" value="LTTR"/>
</dbReference>
<dbReference type="InterPro" id="IPR036388">
    <property type="entry name" value="WH-like_DNA-bd_sf"/>
</dbReference>
<keyword evidence="5" id="KW-0812">Transmembrane</keyword>
<dbReference type="SUPFAM" id="SSF53850">
    <property type="entry name" value="Periplasmic binding protein-like II"/>
    <property type="match status" value="1"/>
</dbReference>
<evidence type="ECO:0000256" key="2">
    <source>
        <dbReference type="ARBA" id="ARBA00023015"/>
    </source>
</evidence>
<proteinExistence type="inferred from homology"/>
<evidence type="ECO:0000313" key="7">
    <source>
        <dbReference type="EMBL" id="MBD1547059.1"/>
    </source>
</evidence>
<evidence type="ECO:0000256" key="3">
    <source>
        <dbReference type="ARBA" id="ARBA00023125"/>
    </source>
</evidence>
<comment type="similarity">
    <text evidence="1">Belongs to the LysR transcriptional regulatory family.</text>
</comment>
<keyword evidence="5" id="KW-0472">Membrane</keyword>
<dbReference type="Gene3D" id="1.10.10.10">
    <property type="entry name" value="Winged helix-like DNA-binding domain superfamily/Winged helix DNA-binding domain"/>
    <property type="match status" value="1"/>
</dbReference>
<feature type="transmembrane region" description="Helical" evidence="5">
    <location>
        <begin position="215"/>
        <end position="235"/>
    </location>
</feature>
<dbReference type="InterPro" id="IPR000847">
    <property type="entry name" value="LysR_HTH_N"/>
</dbReference>
<dbReference type="SUPFAM" id="SSF46785">
    <property type="entry name" value="Winged helix' DNA-binding domain"/>
    <property type="match status" value="1"/>
</dbReference>
<dbReference type="Gene3D" id="3.40.190.10">
    <property type="entry name" value="Periplasmic binding protein-like II"/>
    <property type="match status" value="2"/>
</dbReference>
<evidence type="ECO:0000259" key="6">
    <source>
        <dbReference type="PROSITE" id="PS50931"/>
    </source>
</evidence>
<accession>A0A926S9J2</accession>
<evidence type="ECO:0000256" key="4">
    <source>
        <dbReference type="ARBA" id="ARBA00023163"/>
    </source>
</evidence>
<keyword evidence="4" id="KW-0804">Transcription</keyword>
<dbReference type="EMBL" id="JABFCZ010000012">
    <property type="protein sequence ID" value="MBD1547059.1"/>
    <property type="molecule type" value="Genomic_DNA"/>
</dbReference>
<keyword evidence="2" id="KW-0805">Transcription regulation</keyword>
<gene>
    <name evidence="7" type="ORF">HK439_12355</name>
</gene>
<dbReference type="Proteomes" id="UP000598467">
    <property type="component" value="Unassembled WGS sequence"/>
</dbReference>
<dbReference type="InterPro" id="IPR005119">
    <property type="entry name" value="LysR_subst-bd"/>
</dbReference>
<dbReference type="PROSITE" id="PS50931">
    <property type="entry name" value="HTH_LYSR"/>
    <property type="match status" value="1"/>
</dbReference>
<feature type="domain" description="HTH lysR-type" evidence="6">
    <location>
        <begin position="6"/>
        <end position="63"/>
    </location>
</feature>
<evidence type="ECO:0000313" key="8">
    <source>
        <dbReference type="Proteomes" id="UP000598467"/>
    </source>
</evidence>
<dbReference type="InterPro" id="IPR036390">
    <property type="entry name" value="WH_DNA-bd_sf"/>
</dbReference>
<dbReference type="GO" id="GO:0003677">
    <property type="term" value="F:DNA binding"/>
    <property type="evidence" value="ECO:0007669"/>
    <property type="project" value="UniProtKB-KW"/>
</dbReference>
<protein>
    <submittedName>
        <fullName evidence="7">LysR family transcriptional regulator</fullName>
    </submittedName>
</protein>
<dbReference type="PANTHER" id="PTHR30579">
    <property type="entry name" value="TRANSCRIPTIONAL REGULATOR"/>
    <property type="match status" value="1"/>
</dbReference>
<reference evidence="7" key="1">
    <citation type="submission" date="2020-05" db="EMBL/GenBank/DDBJ databases">
        <title>Identification of trans-AT polyketide cluster in two marine bacteria, producers of a novel glutaramide-containing polyketide sesbanimide D and analogs.</title>
        <authorList>
            <person name="Kacar D."/>
            <person name="Rodriguez P."/>
            <person name="Canedo L."/>
            <person name="Gonzalez E."/>
            <person name="Galan B."/>
            <person name="De La Calle F."/>
            <person name="Garcia J.L."/>
        </authorList>
    </citation>
    <scope>NUCLEOTIDE SEQUENCE</scope>
    <source>
        <strain evidence="7">PHM038</strain>
    </source>
</reference>
<dbReference type="Pfam" id="PF03466">
    <property type="entry name" value="LysR_substrate"/>
    <property type="match status" value="1"/>
</dbReference>
<organism evidence="7 8">
    <name type="scientific">Roseibium aggregatum</name>
    <dbReference type="NCBI Taxonomy" id="187304"/>
    <lineage>
        <taxon>Bacteria</taxon>
        <taxon>Pseudomonadati</taxon>
        <taxon>Pseudomonadota</taxon>
        <taxon>Alphaproteobacteria</taxon>
        <taxon>Hyphomicrobiales</taxon>
        <taxon>Stappiaceae</taxon>
        <taxon>Roseibium</taxon>
    </lineage>
</organism>
<evidence type="ECO:0000256" key="1">
    <source>
        <dbReference type="ARBA" id="ARBA00009437"/>
    </source>
</evidence>
<evidence type="ECO:0000256" key="5">
    <source>
        <dbReference type="SAM" id="Phobius"/>
    </source>
</evidence>
<keyword evidence="5" id="KW-1133">Transmembrane helix</keyword>
<name>A0A926S9J2_9HYPH</name>
<keyword evidence="3" id="KW-0238">DNA-binding</keyword>
<dbReference type="GO" id="GO:0003700">
    <property type="term" value="F:DNA-binding transcription factor activity"/>
    <property type="evidence" value="ECO:0007669"/>
    <property type="project" value="InterPro"/>
</dbReference>
<comment type="caution">
    <text evidence="7">The sequence shown here is derived from an EMBL/GenBank/DDBJ whole genome shotgun (WGS) entry which is preliminary data.</text>
</comment>
<sequence>MRFTNLDMDALRSFVTGMELGSFARAADRLGRSTSAISAQLKKLEEQAGVSLVRKSGRGLAPTTSGELLLSYGRRILDLNDEAVGAVKDADLEGWVRLGLQEDFGDALLPQVLGRFARSHPRVSIEGRIARNSELIEKVRSGDLDLAIAWAGEETLPFARRIAEVPLCWLGAADLDADWRPDGGGPVALAALEAPCLFRSVACDRLDRQGRSWRLAFVSPGLAGLGAAVAAGLGISVRTAIGLPNGVRVLDPAAHDLPELPSLGLTLHRAGKTLSPTAEHLASMLCETLADILPDSCQVSV</sequence>
<dbReference type="PANTHER" id="PTHR30579:SF7">
    <property type="entry name" value="HTH-TYPE TRANSCRIPTIONAL REGULATOR LRHA-RELATED"/>
    <property type="match status" value="1"/>
</dbReference>
<dbReference type="Pfam" id="PF00126">
    <property type="entry name" value="HTH_1"/>
    <property type="match status" value="1"/>
</dbReference>
<dbReference type="AlphaFoldDB" id="A0A926S9J2"/>